<evidence type="ECO:0000313" key="3">
    <source>
        <dbReference type="Proteomes" id="UP000576152"/>
    </source>
</evidence>
<proteinExistence type="predicted"/>
<comment type="caution">
    <text evidence="2">The sequence shown here is derived from an EMBL/GenBank/DDBJ whole genome shotgun (WGS) entry which is preliminary data.</text>
</comment>
<dbReference type="RefSeq" id="WP_183475338.1">
    <property type="nucleotide sequence ID" value="NZ_JACIBX010000023.1"/>
</dbReference>
<keyword evidence="3" id="KW-1185">Reference proteome</keyword>
<name>A0ABR6HTK0_9RHOB</name>
<feature type="region of interest" description="Disordered" evidence="1">
    <location>
        <begin position="93"/>
        <end position="152"/>
    </location>
</feature>
<evidence type="ECO:0000256" key="1">
    <source>
        <dbReference type="SAM" id="MobiDB-lite"/>
    </source>
</evidence>
<dbReference type="Proteomes" id="UP000576152">
    <property type="component" value="Unassembled WGS sequence"/>
</dbReference>
<protein>
    <submittedName>
        <fullName evidence="2">Uncharacterized protein</fullName>
    </submittedName>
</protein>
<dbReference type="EMBL" id="JACIBX010000023">
    <property type="protein sequence ID" value="MBB3713884.1"/>
    <property type="molecule type" value="Genomic_DNA"/>
</dbReference>
<gene>
    <name evidence="2" type="ORF">FHS00_003491</name>
</gene>
<feature type="compositionally biased region" description="Low complexity" evidence="1">
    <location>
        <begin position="36"/>
        <end position="45"/>
    </location>
</feature>
<sequence length="152" mass="15764">MDSFRPISPYSAPVFAVGQPERTGEVSAARPRRDVPPVTRTAAPAPISPRPPDQSSIGLVQAGLMAGGSPAQDYSPERALKPWGVAILPDAESAEARREAEAARLAEAEATAERTAPDDGAALPEVPPAPVAADREPPAEVHADPRTPPAPD</sequence>
<accession>A0ABR6HTK0</accession>
<evidence type="ECO:0000313" key="2">
    <source>
        <dbReference type="EMBL" id="MBB3713884.1"/>
    </source>
</evidence>
<reference evidence="2 3" key="1">
    <citation type="submission" date="2020-08" db="EMBL/GenBank/DDBJ databases">
        <title>Genomic Encyclopedia of Type Strains, Phase III (KMG-III): the genomes of soil and plant-associated and newly described type strains.</title>
        <authorList>
            <person name="Whitman W."/>
        </authorList>
    </citation>
    <scope>NUCLEOTIDE SEQUENCE [LARGE SCALE GENOMIC DNA]</scope>
    <source>
        <strain evidence="2 3">CECT 8572</strain>
    </source>
</reference>
<feature type="region of interest" description="Disordered" evidence="1">
    <location>
        <begin position="1"/>
        <end position="57"/>
    </location>
</feature>
<feature type="compositionally biased region" description="Basic and acidic residues" evidence="1">
    <location>
        <begin position="133"/>
        <end position="145"/>
    </location>
</feature>
<organism evidence="2 3">
    <name type="scientific">Limimaricola variabilis</name>
    <dbReference type="NCBI Taxonomy" id="1492771"/>
    <lineage>
        <taxon>Bacteria</taxon>
        <taxon>Pseudomonadati</taxon>
        <taxon>Pseudomonadota</taxon>
        <taxon>Alphaproteobacteria</taxon>
        <taxon>Rhodobacterales</taxon>
        <taxon>Paracoccaceae</taxon>
        <taxon>Limimaricola</taxon>
    </lineage>
</organism>
<feature type="compositionally biased region" description="Basic and acidic residues" evidence="1">
    <location>
        <begin position="94"/>
        <end position="117"/>
    </location>
</feature>